<dbReference type="EMBL" id="CAJPDS010000040">
    <property type="protein sequence ID" value="CAF9926094.1"/>
    <property type="molecule type" value="Genomic_DNA"/>
</dbReference>
<keyword evidence="2" id="KW-0456">Lyase</keyword>
<evidence type="ECO:0000313" key="6">
    <source>
        <dbReference type="EMBL" id="CAF9926094.1"/>
    </source>
</evidence>
<proteinExistence type="predicted"/>
<evidence type="ECO:0000256" key="5">
    <source>
        <dbReference type="SAM" id="MobiDB-lite"/>
    </source>
</evidence>
<dbReference type="Gene3D" id="3.10.490.10">
    <property type="entry name" value="Gamma-glutamyl cyclotransferase-like"/>
    <property type="match status" value="1"/>
</dbReference>
<dbReference type="EC" id="4.3.2.9" evidence="1"/>
<reference evidence="6" key="1">
    <citation type="submission" date="2021-03" db="EMBL/GenBank/DDBJ databases">
        <authorList>
            <person name="Tagirdzhanova G."/>
        </authorList>
    </citation>
    <scope>NUCLEOTIDE SEQUENCE</scope>
</reference>
<dbReference type="Proteomes" id="UP000664521">
    <property type="component" value="Unassembled WGS sequence"/>
</dbReference>
<evidence type="ECO:0000256" key="2">
    <source>
        <dbReference type="ARBA" id="ARBA00023239"/>
    </source>
</evidence>
<feature type="binding site" evidence="4">
    <location>
        <begin position="83"/>
        <end position="88"/>
    </location>
    <ligand>
        <name>substrate</name>
    </ligand>
</feature>
<feature type="region of interest" description="Disordered" evidence="5">
    <location>
        <begin position="141"/>
        <end position="163"/>
    </location>
</feature>
<name>A0A8H3ITQ7_9LECA</name>
<comment type="caution">
    <text evidence="6">The sequence shown here is derived from an EMBL/GenBank/DDBJ whole genome shotgun (WGS) entry which is preliminary data.</text>
</comment>
<accession>A0A8H3ITQ7</accession>
<keyword evidence="7" id="KW-1185">Reference proteome</keyword>
<evidence type="ECO:0000256" key="1">
    <source>
        <dbReference type="ARBA" id="ARBA00012346"/>
    </source>
</evidence>
<dbReference type="AlphaFoldDB" id="A0A8H3ITQ7"/>
<dbReference type="PANTHER" id="PTHR12935">
    <property type="entry name" value="GAMMA-GLUTAMYLCYCLOTRANSFERASE"/>
    <property type="match status" value="1"/>
</dbReference>
<feature type="binding site" evidence="4">
    <location>
        <position position="260"/>
    </location>
    <ligand>
        <name>substrate</name>
    </ligand>
</feature>
<protein>
    <recommendedName>
        <fullName evidence="1">gamma-glutamylcyclotransferase</fullName>
        <ecNumber evidence="1">4.3.2.9</ecNumber>
    </recommendedName>
</protein>
<dbReference type="InterPro" id="IPR017939">
    <property type="entry name" value="G-Glutamylcylcotransferase"/>
</dbReference>
<evidence type="ECO:0000256" key="4">
    <source>
        <dbReference type="PIRSR" id="PIRSR617939-2"/>
    </source>
</evidence>
<dbReference type="OrthoDB" id="2017317at2759"/>
<gene>
    <name evidence="6" type="ORF">HETSPECPRED_006252</name>
</gene>
<organism evidence="6 7">
    <name type="scientific">Heterodermia speciosa</name>
    <dbReference type="NCBI Taxonomy" id="116794"/>
    <lineage>
        <taxon>Eukaryota</taxon>
        <taxon>Fungi</taxon>
        <taxon>Dikarya</taxon>
        <taxon>Ascomycota</taxon>
        <taxon>Pezizomycotina</taxon>
        <taxon>Lecanoromycetes</taxon>
        <taxon>OSLEUM clade</taxon>
        <taxon>Lecanoromycetidae</taxon>
        <taxon>Caliciales</taxon>
        <taxon>Physciaceae</taxon>
        <taxon>Heterodermia</taxon>
    </lineage>
</organism>
<feature type="region of interest" description="Disordered" evidence="5">
    <location>
        <begin position="224"/>
        <end position="253"/>
    </location>
</feature>
<evidence type="ECO:0000313" key="7">
    <source>
        <dbReference type="Proteomes" id="UP000664521"/>
    </source>
</evidence>
<sequence length="393" mass="42667">MFVSTSAGTQGETGADHQAVTALKQIKRIEASPPKAGPPCRFPAKSPSISRQQASLREIPFDLSAPIDVSLPGKLEAPETVLYLAYGSNLCAETFLGKRGIRPLSQINVVVPELVMTFDLAGLPYTEPCFANTAYRSLSPSTPSHPSASPFSEKTSLLPTASTSRPHWPKGLVGVVYEVTLADFAHIIATEGGGSSYQDVLVDCYTLPHETPSVPLHPRSTPFRAHTLFSPTTPPGDPPPKHGGRISRPDPEYAQPSARYLKLITDGADEHGLPGEYKTYLHALQPYTITTNAQRLGRYIFMGVWAPLVMAVFALGSLFQDEHGKSPGWLVRLTGVLFRAVWTSYDGVFKGVFGDGERTAVEGGGGEEKRKRKRRKLVKKVRFSAGREKGIDV</sequence>
<dbReference type="PANTHER" id="PTHR12935:SF0">
    <property type="entry name" value="GAMMA-GLUTAMYLCYCLOTRANSFERASE"/>
    <property type="match status" value="1"/>
</dbReference>
<evidence type="ECO:0000256" key="3">
    <source>
        <dbReference type="PIRSR" id="PIRSR617939-1"/>
    </source>
</evidence>
<feature type="compositionally biased region" description="Polar residues" evidence="5">
    <location>
        <begin position="153"/>
        <end position="163"/>
    </location>
</feature>
<dbReference type="GO" id="GO:0003839">
    <property type="term" value="F:gamma-glutamylcyclotransferase activity"/>
    <property type="evidence" value="ECO:0007669"/>
    <property type="project" value="UniProtKB-EC"/>
</dbReference>
<feature type="active site" description="Proton acceptor" evidence="3">
    <location>
        <position position="191"/>
    </location>
</feature>
<feature type="compositionally biased region" description="Low complexity" evidence="5">
    <location>
        <begin position="141"/>
        <end position="152"/>
    </location>
</feature>